<dbReference type="AlphaFoldDB" id="A0A1R3KE70"/>
<name>A0A1R3KE70_9ROSI</name>
<evidence type="ECO:0000313" key="1">
    <source>
        <dbReference type="EMBL" id="OMP05387.1"/>
    </source>
</evidence>
<dbReference type="EMBL" id="AWUE01014015">
    <property type="protein sequence ID" value="OMP05387.1"/>
    <property type="molecule type" value="Genomic_DNA"/>
</dbReference>
<accession>A0A1R3KE70</accession>
<reference evidence="2" key="1">
    <citation type="submission" date="2013-09" db="EMBL/GenBank/DDBJ databases">
        <title>Corchorus olitorius genome sequencing.</title>
        <authorList>
            <person name="Alam M."/>
            <person name="Haque M.S."/>
            <person name="Islam M.S."/>
            <person name="Emdad E.M."/>
            <person name="Islam M.M."/>
            <person name="Ahmed B."/>
            <person name="Halim A."/>
            <person name="Hossen Q.M.M."/>
            <person name="Hossain M.Z."/>
            <person name="Ahmed R."/>
            <person name="Khan M.M."/>
            <person name="Islam R."/>
            <person name="Rashid M.M."/>
            <person name="Khan S.A."/>
            <person name="Rahman M.S."/>
            <person name="Alam M."/>
            <person name="Yahiya A.S."/>
            <person name="Khan M.S."/>
            <person name="Azam M.S."/>
            <person name="Haque T."/>
            <person name="Lashkar M.Z.H."/>
            <person name="Akhand A.I."/>
            <person name="Morshed G."/>
            <person name="Roy S."/>
            <person name="Uddin K.S."/>
            <person name="Rabeya T."/>
            <person name="Hossain A.S."/>
            <person name="Chowdhury A."/>
            <person name="Snigdha A.R."/>
            <person name="Mortoza M.S."/>
            <person name="Matin S.A."/>
            <person name="Hoque S.M.E."/>
            <person name="Islam M.K."/>
            <person name="Roy D.K."/>
            <person name="Haider R."/>
            <person name="Moosa M.M."/>
            <person name="Elias S.M."/>
            <person name="Hasan A.M."/>
            <person name="Jahan S."/>
            <person name="Shafiuddin M."/>
            <person name="Mahmood N."/>
            <person name="Shommy N.S."/>
        </authorList>
    </citation>
    <scope>NUCLEOTIDE SEQUENCE [LARGE SCALE GENOMIC DNA]</scope>
    <source>
        <strain evidence="2">cv. O-4</strain>
    </source>
</reference>
<organism evidence="1 2">
    <name type="scientific">Corchorus olitorius</name>
    <dbReference type="NCBI Taxonomy" id="93759"/>
    <lineage>
        <taxon>Eukaryota</taxon>
        <taxon>Viridiplantae</taxon>
        <taxon>Streptophyta</taxon>
        <taxon>Embryophyta</taxon>
        <taxon>Tracheophyta</taxon>
        <taxon>Spermatophyta</taxon>
        <taxon>Magnoliopsida</taxon>
        <taxon>eudicotyledons</taxon>
        <taxon>Gunneridae</taxon>
        <taxon>Pentapetalae</taxon>
        <taxon>rosids</taxon>
        <taxon>malvids</taxon>
        <taxon>Malvales</taxon>
        <taxon>Malvaceae</taxon>
        <taxon>Grewioideae</taxon>
        <taxon>Apeibeae</taxon>
        <taxon>Corchorus</taxon>
    </lineage>
</organism>
<dbReference type="Proteomes" id="UP000187203">
    <property type="component" value="Unassembled WGS sequence"/>
</dbReference>
<protein>
    <submittedName>
        <fullName evidence="1">Uncharacterized protein</fullName>
    </submittedName>
</protein>
<proteinExistence type="predicted"/>
<comment type="caution">
    <text evidence="1">The sequence shown here is derived from an EMBL/GenBank/DDBJ whole genome shotgun (WGS) entry which is preliminary data.</text>
</comment>
<gene>
    <name evidence="1" type="ORF">COLO4_08882</name>
</gene>
<evidence type="ECO:0000313" key="2">
    <source>
        <dbReference type="Proteomes" id="UP000187203"/>
    </source>
</evidence>
<keyword evidence="2" id="KW-1185">Reference proteome</keyword>
<sequence>MFLPLLRKKMSLFIGLSGLLIEGSAPQIRMECLL</sequence>